<dbReference type="Proteomes" id="UP000304953">
    <property type="component" value="Unassembled WGS sequence"/>
</dbReference>
<name>A0AC61RT21_9FIRM</name>
<sequence length="178" mass="20617">MPRANLPRLKAGRIIPMTELYKNTEFEQIYAKFKDKVARYIYGKIPNEQDAEDLTSDVFVKVFKGLSGFDETKASLSTWIYRITQNAVIDYYRTAKSVYGLPEELCFEGNIDEEMLNEEMLKSLADALGQLPQRERDIIILHYYSGKTLKSIAEIMDISYSYVKLLHTKALKVLREII</sequence>
<comment type="caution">
    <text evidence="1">The sequence shown here is derived from an EMBL/GenBank/DDBJ whole genome shotgun (WGS) entry which is preliminary data.</text>
</comment>
<organism evidence="1 2">
    <name type="scientific">Petralouisia muris</name>
    <dbReference type="NCBI Taxonomy" id="3032872"/>
    <lineage>
        <taxon>Bacteria</taxon>
        <taxon>Bacillati</taxon>
        <taxon>Bacillota</taxon>
        <taxon>Clostridia</taxon>
        <taxon>Lachnospirales</taxon>
        <taxon>Lachnospiraceae</taxon>
        <taxon>Petralouisia</taxon>
    </lineage>
</organism>
<keyword evidence="2" id="KW-1185">Reference proteome</keyword>
<accession>A0AC61RT21</accession>
<evidence type="ECO:0000313" key="2">
    <source>
        <dbReference type="Proteomes" id="UP000304953"/>
    </source>
</evidence>
<reference evidence="1" key="1">
    <citation type="submission" date="2019-04" db="EMBL/GenBank/DDBJ databases">
        <title>Microbes associate with the intestines of laboratory mice.</title>
        <authorList>
            <person name="Navarre W."/>
            <person name="Wong E."/>
            <person name="Huang K."/>
            <person name="Tropini C."/>
            <person name="Ng K."/>
            <person name="Yu B."/>
        </authorList>
    </citation>
    <scope>NUCLEOTIDE SEQUENCE</scope>
    <source>
        <strain evidence="1">NM01_1-7b</strain>
    </source>
</reference>
<proteinExistence type="predicted"/>
<gene>
    <name evidence="1" type="ORF">E5329_19405</name>
</gene>
<evidence type="ECO:0000313" key="1">
    <source>
        <dbReference type="EMBL" id="TGY92617.1"/>
    </source>
</evidence>
<protein>
    <submittedName>
        <fullName evidence="1">Sigma-70 family RNA polymerase sigma factor</fullName>
    </submittedName>
</protein>
<dbReference type="EMBL" id="SRYA01000047">
    <property type="protein sequence ID" value="TGY92617.1"/>
    <property type="molecule type" value="Genomic_DNA"/>
</dbReference>